<reference evidence="2" key="1">
    <citation type="submission" date="2021-01" db="EMBL/GenBank/DDBJ databases">
        <authorList>
            <person name="Corre E."/>
            <person name="Pelletier E."/>
            <person name="Niang G."/>
            <person name="Scheremetjew M."/>
            <person name="Finn R."/>
            <person name="Kale V."/>
            <person name="Holt S."/>
            <person name="Cochrane G."/>
            <person name="Meng A."/>
            <person name="Brown T."/>
            <person name="Cohen L."/>
        </authorList>
    </citation>
    <scope>NUCLEOTIDE SEQUENCE</scope>
    <source>
        <strain evidence="2">CCMP 769</strain>
    </source>
</reference>
<accession>A0A7S2ZHT3</accession>
<keyword evidence="1" id="KW-0812">Transmembrane</keyword>
<keyword evidence="1" id="KW-0472">Membrane</keyword>
<dbReference type="EMBL" id="HBHW01011202">
    <property type="protein sequence ID" value="CAE0040628.1"/>
    <property type="molecule type" value="Transcribed_RNA"/>
</dbReference>
<evidence type="ECO:0000313" key="2">
    <source>
        <dbReference type="EMBL" id="CAE0040628.1"/>
    </source>
</evidence>
<feature type="transmembrane region" description="Helical" evidence="1">
    <location>
        <begin position="12"/>
        <end position="29"/>
    </location>
</feature>
<proteinExistence type="predicted"/>
<name>A0A7S2ZHT3_9RHOD</name>
<gene>
    <name evidence="2" type="ORF">RMAR00112_LOCUS8592</name>
</gene>
<feature type="transmembrane region" description="Helical" evidence="1">
    <location>
        <begin position="72"/>
        <end position="90"/>
    </location>
</feature>
<protein>
    <submittedName>
        <fullName evidence="2">Uncharacterized protein</fullName>
    </submittedName>
</protein>
<organism evidence="2">
    <name type="scientific">Rhodosorus marinus</name>
    <dbReference type="NCBI Taxonomy" id="101924"/>
    <lineage>
        <taxon>Eukaryota</taxon>
        <taxon>Rhodophyta</taxon>
        <taxon>Stylonematophyceae</taxon>
        <taxon>Stylonematales</taxon>
        <taxon>Stylonemataceae</taxon>
        <taxon>Rhodosorus</taxon>
    </lineage>
</organism>
<evidence type="ECO:0000256" key="1">
    <source>
        <dbReference type="SAM" id="Phobius"/>
    </source>
</evidence>
<sequence>MAISGSFLLQKRFLIVVGIYVAGILFIRLNGFGDFRHADVNTTGRTLPVYRPPTMPGFGKIQWTCSRPLASAHFFLMVEFLGCTGIGLWSSPNRNGISGRAGVYIH</sequence>
<keyword evidence="1" id="KW-1133">Transmembrane helix</keyword>
<dbReference type="AlphaFoldDB" id="A0A7S2ZHT3"/>